<dbReference type="Pfam" id="PF02698">
    <property type="entry name" value="DUF218"/>
    <property type="match status" value="1"/>
</dbReference>
<organism evidence="3 4">
    <name type="scientific">Clostridium rhizosphaerae</name>
    <dbReference type="NCBI Taxonomy" id="2803861"/>
    <lineage>
        <taxon>Bacteria</taxon>
        <taxon>Bacillati</taxon>
        <taxon>Bacillota</taxon>
        <taxon>Clostridia</taxon>
        <taxon>Eubacteriales</taxon>
        <taxon>Clostridiaceae</taxon>
        <taxon>Clostridium</taxon>
    </lineage>
</organism>
<keyword evidence="4" id="KW-1185">Reference proteome</keyword>
<evidence type="ECO:0000313" key="4">
    <source>
        <dbReference type="Proteomes" id="UP000632377"/>
    </source>
</evidence>
<evidence type="ECO:0000313" key="3">
    <source>
        <dbReference type="EMBL" id="MBL4938565.1"/>
    </source>
</evidence>
<dbReference type="PANTHER" id="PTHR30336:SF4">
    <property type="entry name" value="ENVELOPE BIOGENESIS FACTOR ELYC"/>
    <property type="match status" value="1"/>
</dbReference>
<dbReference type="InterPro" id="IPR014729">
    <property type="entry name" value="Rossmann-like_a/b/a_fold"/>
</dbReference>
<reference evidence="3 4" key="1">
    <citation type="submission" date="2021-01" db="EMBL/GenBank/DDBJ databases">
        <title>Genome public.</title>
        <authorList>
            <person name="Liu C."/>
            <person name="Sun Q."/>
        </authorList>
    </citation>
    <scope>NUCLEOTIDE SEQUENCE [LARGE SCALE GENOMIC DNA]</scope>
    <source>
        <strain evidence="3 4">YIM B02515</strain>
    </source>
</reference>
<dbReference type="Proteomes" id="UP000632377">
    <property type="component" value="Unassembled WGS sequence"/>
</dbReference>
<proteinExistence type="predicted"/>
<dbReference type="InterPro" id="IPR051599">
    <property type="entry name" value="Cell_Envelope_Assoc"/>
</dbReference>
<dbReference type="Gene3D" id="3.40.50.620">
    <property type="entry name" value="HUPs"/>
    <property type="match status" value="1"/>
</dbReference>
<keyword evidence="1" id="KW-0472">Membrane</keyword>
<protein>
    <submittedName>
        <fullName evidence="3">YdcF family protein</fullName>
    </submittedName>
</protein>
<keyword evidence="1" id="KW-0812">Transmembrane</keyword>
<evidence type="ECO:0000256" key="1">
    <source>
        <dbReference type="SAM" id="Phobius"/>
    </source>
</evidence>
<dbReference type="InterPro" id="IPR003848">
    <property type="entry name" value="DUF218"/>
</dbReference>
<sequence length="197" mass="22900">MCYIILGFLLIIAIIIAFILLIPRILYGKLMFNKGKKRDCIIILGYRVPDNGKPSPILLERINKGIELYRLNISPKIICSGGSVRNEYIEAEIMYKELVKNGIPEENIICEKDSKGTWDNLKNSKNIMKNYGYKSAVIVSNSQHLRRASIYATRMEIEHTVEKAKIPKKFILLSWLGYIYIYYGIIKYLLNKRKYIE</sequence>
<keyword evidence="1" id="KW-1133">Transmembrane helix</keyword>
<comment type="caution">
    <text evidence="3">The sequence shown here is derived from an EMBL/GenBank/DDBJ whole genome shotgun (WGS) entry which is preliminary data.</text>
</comment>
<dbReference type="CDD" id="cd06259">
    <property type="entry name" value="YdcF-like"/>
    <property type="match status" value="1"/>
</dbReference>
<accession>A0ABS1TGS8</accession>
<dbReference type="RefSeq" id="WP_202751328.1">
    <property type="nucleotide sequence ID" value="NZ_JAESWC010000024.1"/>
</dbReference>
<name>A0ABS1TGS8_9CLOT</name>
<feature type="domain" description="DUF218" evidence="2">
    <location>
        <begin position="39"/>
        <end position="161"/>
    </location>
</feature>
<evidence type="ECO:0000259" key="2">
    <source>
        <dbReference type="Pfam" id="PF02698"/>
    </source>
</evidence>
<feature type="transmembrane region" description="Helical" evidence="1">
    <location>
        <begin position="170"/>
        <end position="190"/>
    </location>
</feature>
<dbReference type="PANTHER" id="PTHR30336">
    <property type="entry name" value="INNER MEMBRANE PROTEIN, PROBABLE PERMEASE"/>
    <property type="match status" value="1"/>
</dbReference>
<gene>
    <name evidence="3" type="ORF">JK636_22940</name>
</gene>
<feature type="transmembrane region" description="Helical" evidence="1">
    <location>
        <begin position="6"/>
        <end position="27"/>
    </location>
</feature>
<dbReference type="EMBL" id="JAESWC010000024">
    <property type="protein sequence ID" value="MBL4938565.1"/>
    <property type="molecule type" value="Genomic_DNA"/>
</dbReference>